<keyword evidence="9" id="KW-1185">Reference proteome</keyword>
<name>A0A7Y9LT27_9MICC</name>
<dbReference type="Proteomes" id="UP000521748">
    <property type="component" value="Unassembled WGS sequence"/>
</dbReference>
<feature type="transmembrane region" description="Helical" evidence="6">
    <location>
        <begin position="175"/>
        <end position="200"/>
    </location>
</feature>
<feature type="transmembrane region" description="Helical" evidence="6">
    <location>
        <begin position="20"/>
        <end position="37"/>
    </location>
</feature>
<evidence type="ECO:0000256" key="6">
    <source>
        <dbReference type="RuleBase" id="RU363032"/>
    </source>
</evidence>
<evidence type="ECO:0000256" key="1">
    <source>
        <dbReference type="ARBA" id="ARBA00004141"/>
    </source>
</evidence>
<protein>
    <submittedName>
        <fullName evidence="8">Osmoprotectant transport system permease protein</fullName>
    </submittedName>
</protein>
<dbReference type="RefSeq" id="WP_179388791.1">
    <property type="nucleotide sequence ID" value="NZ_JACBYQ010000001.1"/>
</dbReference>
<evidence type="ECO:0000259" key="7">
    <source>
        <dbReference type="PROSITE" id="PS50928"/>
    </source>
</evidence>
<gene>
    <name evidence="8" type="ORF">FHU41_001330</name>
</gene>
<dbReference type="AlphaFoldDB" id="A0A7Y9LT27"/>
<comment type="caution">
    <text evidence="8">The sequence shown here is derived from an EMBL/GenBank/DDBJ whole genome shotgun (WGS) entry which is preliminary data.</text>
</comment>
<dbReference type="PROSITE" id="PS50928">
    <property type="entry name" value="ABC_TM1"/>
    <property type="match status" value="1"/>
</dbReference>
<evidence type="ECO:0000256" key="4">
    <source>
        <dbReference type="ARBA" id="ARBA00022989"/>
    </source>
</evidence>
<keyword evidence="4 6" id="KW-1133">Transmembrane helix</keyword>
<comment type="similarity">
    <text evidence="6">Belongs to the binding-protein-dependent transport system permease family.</text>
</comment>
<dbReference type="Gene3D" id="1.10.3720.10">
    <property type="entry name" value="MetI-like"/>
    <property type="match status" value="1"/>
</dbReference>
<feature type="domain" description="ABC transmembrane type-1" evidence="7">
    <location>
        <begin position="15"/>
        <end position="200"/>
    </location>
</feature>
<evidence type="ECO:0000313" key="8">
    <source>
        <dbReference type="EMBL" id="NYE95109.1"/>
    </source>
</evidence>
<dbReference type="GO" id="GO:0031460">
    <property type="term" value="P:glycine betaine transport"/>
    <property type="evidence" value="ECO:0007669"/>
    <property type="project" value="TreeGrafter"/>
</dbReference>
<dbReference type="InterPro" id="IPR000515">
    <property type="entry name" value="MetI-like"/>
</dbReference>
<dbReference type="CDD" id="cd06261">
    <property type="entry name" value="TM_PBP2"/>
    <property type="match status" value="1"/>
</dbReference>
<keyword evidence="5 6" id="KW-0472">Membrane</keyword>
<dbReference type="Pfam" id="PF00528">
    <property type="entry name" value="BPD_transp_1"/>
    <property type="match status" value="1"/>
</dbReference>
<accession>A0A7Y9LT27</accession>
<feature type="transmembrane region" description="Helical" evidence="6">
    <location>
        <begin position="49"/>
        <end position="71"/>
    </location>
</feature>
<feature type="transmembrane region" description="Helical" evidence="6">
    <location>
        <begin position="83"/>
        <end position="100"/>
    </location>
</feature>
<dbReference type="SUPFAM" id="SSF161098">
    <property type="entry name" value="MetI-like"/>
    <property type="match status" value="1"/>
</dbReference>
<dbReference type="InterPro" id="IPR035906">
    <property type="entry name" value="MetI-like_sf"/>
</dbReference>
<evidence type="ECO:0000256" key="5">
    <source>
        <dbReference type="ARBA" id="ARBA00023136"/>
    </source>
</evidence>
<evidence type="ECO:0000256" key="3">
    <source>
        <dbReference type="ARBA" id="ARBA00022692"/>
    </source>
</evidence>
<dbReference type="GO" id="GO:0005886">
    <property type="term" value="C:plasma membrane"/>
    <property type="evidence" value="ECO:0007669"/>
    <property type="project" value="UniProtKB-SubCell"/>
</dbReference>
<dbReference type="PANTHER" id="PTHR30177:SF4">
    <property type="entry name" value="OSMOPROTECTANT IMPORT PERMEASE PROTEIN OSMW"/>
    <property type="match status" value="1"/>
</dbReference>
<feature type="transmembrane region" description="Helical" evidence="6">
    <location>
        <begin position="149"/>
        <end position="168"/>
    </location>
</feature>
<keyword evidence="2 6" id="KW-0813">Transport</keyword>
<dbReference type="InterPro" id="IPR051204">
    <property type="entry name" value="ABC_transp_perm/SBD"/>
</dbReference>
<proteinExistence type="inferred from homology"/>
<dbReference type="PANTHER" id="PTHR30177">
    <property type="entry name" value="GLYCINE BETAINE/L-PROLINE TRANSPORT SYSTEM PERMEASE PROTEIN PROW"/>
    <property type="match status" value="1"/>
</dbReference>
<sequence>MAWFTANFGHILGYAGLHLYQALLPLLLGLVIAIPLAQLARVSNIARAIILSLGSLLYTIPSLALFVVLPVVLGTQILDQTNVIVALTIYAVALLVRTTVDALNSVDNDIRQAAVALGYRAFPRFFAVDLPLSLPVLFAGLRVVSVSNIALVSVGAVIGVKNLGYYFTDGLQRDFLVEIMVGIIGTLLLAILMDVILVVLQRVLTPWSRAVASGAKPQASATLVAEVS</sequence>
<keyword evidence="3 6" id="KW-0812">Transmembrane</keyword>
<evidence type="ECO:0000313" key="9">
    <source>
        <dbReference type="Proteomes" id="UP000521748"/>
    </source>
</evidence>
<dbReference type="GO" id="GO:0055085">
    <property type="term" value="P:transmembrane transport"/>
    <property type="evidence" value="ECO:0007669"/>
    <property type="project" value="InterPro"/>
</dbReference>
<evidence type="ECO:0000256" key="2">
    <source>
        <dbReference type="ARBA" id="ARBA00022448"/>
    </source>
</evidence>
<reference evidence="8 9" key="1">
    <citation type="submission" date="2020-07" db="EMBL/GenBank/DDBJ databases">
        <title>Sequencing the genomes of 1000 actinobacteria strains.</title>
        <authorList>
            <person name="Klenk H.-P."/>
        </authorList>
    </citation>
    <scope>NUCLEOTIDE SEQUENCE [LARGE SCALE GENOMIC DNA]</scope>
    <source>
        <strain evidence="8 9">DSM 102047</strain>
    </source>
</reference>
<dbReference type="EMBL" id="JACBYQ010000001">
    <property type="protein sequence ID" value="NYE95109.1"/>
    <property type="molecule type" value="Genomic_DNA"/>
</dbReference>
<organism evidence="8 9">
    <name type="scientific">Psychromicrobium silvestre</name>
    <dbReference type="NCBI Taxonomy" id="1645614"/>
    <lineage>
        <taxon>Bacteria</taxon>
        <taxon>Bacillati</taxon>
        <taxon>Actinomycetota</taxon>
        <taxon>Actinomycetes</taxon>
        <taxon>Micrococcales</taxon>
        <taxon>Micrococcaceae</taxon>
        <taxon>Psychromicrobium</taxon>
    </lineage>
</organism>
<comment type="subcellular location">
    <subcellularLocation>
        <location evidence="6">Cell membrane</location>
        <topology evidence="6">Multi-pass membrane protein</topology>
    </subcellularLocation>
    <subcellularLocation>
        <location evidence="1">Membrane</location>
        <topology evidence="1">Multi-pass membrane protein</topology>
    </subcellularLocation>
</comment>